<evidence type="ECO:0000313" key="3">
    <source>
        <dbReference type="EMBL" id="SHJ00088.1"/>
    </source>
</evidence>
<dbReference type="NCBIfam" id="TIGR00229">
    <property type="entry name" value="sensory_box"/>
    <property type="match status" value="1"/>
</dbReference>
<dbReference type="SMART" id="SM00091">
    <property type="entry name" value="PAS"/>
    <property type="match status" value="1"/>
</dbReference>
<organism evidence="3 4">
    <name type="scientific">Halodesulfovibrio aestuarii</name>
    <dbReference type="NCBI Taxonomy" id="126333"/>
    <lineage>
        <taxon>Bacteria</taxon>
        <taxon>Pseudomonadati</taxon>
        <taxon>Thermodesulfobacteriota</taxon>
        <taxon>Desulfovibrionia</taxon>
        <taxon>Desulfovibrionales</taxon>
        <taxon>Desulfovibrionaceae</taxon>
        <taxon>Halodesulfovibrio</taxon>
    </lineage>
</organism>
<feature type="domain" description="PAS" evidence="1">
    <location>
        <begin position="2"/>
        <end position="55"/>
    </location>
</feature>
<dbReference type="PROSITE" id="PS50887">
    <property type="entry name" value="GGDEF"/>
    <property type="match status" value="1"/>
</dbReference>
<dbReference type="InterPro" id="IPR035965">
    <property type="entry name" value="PAS-like_dom_sf"/>
</dbReference>
<dbReference type="PANTHER" id="PTHR46663:SF4">
    <property type="entry name" value="DIGUANYLATE CYCLASE DGCT-RELATED"/>
    <property type="match status" value="1"/>
</dbReference>
<protein>
    <submittedName>
        <fullName evidence="3">PAS domain S-box-containing protein/diguanylate cyclase (GGDEF) domain-containing protein</fullName>
    </submittedName>
</protein>
<accession>A0A8G2C8Y0</accession>
<evidence type="ECO:0000313" key="4">
    <source>
        <dbReference type="Proteomes" id="UP000184001"/>
    </source>
</evidence>
<dbReference type="InterPro" id="IPR000014">
    <property type="entry name" value="PAS"/>
</dbReference>
<dbReference type="InterPro" id="IPR000160">
    <property type="entry name" value="GGDEF_dom"/>
</dbReference>
<dbReference type="AlphaFoldDB" id="A0A8G2C8Y0"/>
<dbReference type="PROSITE" id="PS50112">
    <property type="entry name" value="PAS"/>
    <property type="match status" value="1"/>
</dbReference>
<comment type="caution">
    <text evidence="3">The sequence shown here is derived from an EMBL/GenBank/DDBJ whole genome shotgun (WGS) entry which is preliminary data.</text>
</comment>
<dbReference type="NCBIfam" id="TIGR00254">
    <property type="entry name" value="GGDEF"/>
    <property type="match status" value="1"/>
</dbReference>
<dbReference type="SUPFAM" id="SSF55073">
    <property type="entry name" value="Nucleotide cyclase"/>
    <property type="match status" value="1"/>
</dbReference>
<sequence length="299" mass="33202">MEKDSYKEALRTLAGGVYVVDRTRKVLFWNNEAEKLTGYAAEEVLGRCCPENLLHHVDAEGRALCFDGCPLTAAIEEDKFSEASVFLHHKNGQLVPVVLKASPLKDGNGNIIGAVQFFSVVVSRDDFLSDLKKLREIVLQNKLTGIGNREFGENVLDRVRYQAINDNSTYGVLFVGLDDFKDVNERWGYSAGDNVLRMAVDSFLSELREVDTVSHWGGGEFLLILPNISTEELLTIAENIRKLIEKSSLKYEGAIIKVTASLGGVVAEKGEDMHSVLLRAVDQMHVSKDNGRNRVSIDK</sequence>
<dbReference type="RefSeq" id="WP_020000715.1">
    <property type="nucleotide sequence ID" value="NZ_CP192217.1"/>
</dbReference>
<gene>
    <name evidence="3" type="ORF">SAMN05660830_01320</name>
</gene>
<name>A0A8G2C8Y0_9BACT</name>
<evidence type="ECO:0000259" key="1">
    <source>
        <dbReference type="PROSITE" id="PS50112"/>
    </source>
</evidence>
<dbReference type="Pfam" id="PF00989">
    <property type="entry name" value="PAS"/>
    <property type="match status" value="1"/>
</dbReference>
<feature type="domain" description="GGDEF" evidence="2">
    <location>
        <begin position="168"/>
        <end position="299"/>
    </location>
</feature>
<dbReference type="InterPro" id="IPR052163">
    <property type="entry name" value="DGC-Regulatory_Protein"/>
</dbReference>
<dbReference type="CDD" id="cd01949">
    <property type="entry name" value="GGDEF"/>
    <property type="match status" value="1"/>
</dbReference>
<dbReference type="InterPro" id="IPR013767">
    <property type="entry name" value="PAS_fold"/>
</dbReference>
<dbReference type="Proteomes" id="UP000184001">
    <property type="component" value="Unassembled WGS sequence"/>
</dbReference>
<dbReference type="CDD" id="cd00130">
    <property type="entry name" value="PAS"/>
    <property type="match status" value="1"/>
</dbReference>
<proteinExistence type="predicted"/>
<dbReference type="SMART" id="SM00267">
    <property type="entry name" value="GGDEF"/>
    <property type="match status" value="1"/>
</dbReference>
<dbReference type="InterPro" id="IPR029787">
    <property type="entry name" value="Nucleotide_cyclase"/>
</dbReference>
<dbReference type="Gene3D" id="3.30.450.20">
    <property type="entry name" value="PAS domain"/>
    <property type="match status" value="1"/>
</dbReference>
<dbReference type="GO" id="GO:0006355">
    <property type="term" value="P:regulation of DNA-templated transcription"/>
    <property type="evidence" value="ECO:0007669"/>
    <property type="project" value="InterPro"/>
</dbReference>
<dbReference type="SUPFAM" id="SSF55785">
    <property type="entry name" value="PYP-like sensor domain (PAS domain)"/>
    <property type="match status" value="1"/>
</dbReference>
<reference evidence="3 4" key="1">
    <citation type="submission" date="2016-11" db="EMBL/GenBank/DDBJ databases">
        <authorList>
            <person name="Varghese N."/>
            <person name="Submissions S."/>
        </authorList>
    </citation>
    <scope>NUCLEOTIDE SEQUENCE [LARGE SCALE GENOMIC DNA]</scope>
    <source>
        <strain evidence="3 4">DSM 17919</strain>
    </source>
</reference>
<dbReference type="Pfam" id="PF00990">
    <property type="entry name" value="GGDEF"/>
    <property type="match status" value="1"/>
</dbReference>
<dbReference type="EMBL" id="FQZR01000003">
    <property type="protein sequence ID" value="SHJ00088.1"/>
    <property type="molecule type" value="Genomic_DNA"/>
</dbReference>
<dbReference type="InterPro" id="IPR043128">
    <property type="entry name" value="Rev_trsase/Diguanyl_cyclase"/>
</dbReference>
<dbReference type="PANTHER" id="PTHR46663">
    <property type="entry name" value="DIGUANYLATE CYCLASE DGCT-RELATED"/>
    <property type="match status" value="1"/>
</dbReference>
<dbReference type="Gene3D" id="3.30.70.270">
    <property type="match status" value="1"/>
</dbReference>
<evidence type="ECO:0000259" key="2">
    <source>
        <dbReference type="PROSITE" id="PS50887"/>
    </source>
</evidence>